<feature type="transmembrane region" description="Helical" evidence="6">
    <location>
        <begin position="12"/>
        <end position="30"/>
    </location>
</feature>
<dbReference type="InterPro" id="IPR005226">
    <property type="entry name" value="UPF0014_fam"/>
</dbReference>
<evidence type="ECO:0000256" key="3">
    <source>
        <dbReference type="ARBA" id="ARBA00022692"/>
    </source>
</evidence>
<feature type="transmembrane region" description="Helical" evidence="6">
    <location>
        <begin position="95"/>
        <end position="118"/>
    </location>
</feature>
<feature type="transmembrane region" description="Helical" evidence="6">
    <location>
        <begin position="64"/>
        <end position="83"/>
    </location>
</feature>
<dbReference type="OrthoDB" id="9791807at2"/>
<gene>
    <name evidence="7" type="ORF">EV675_3577</name>
</gene>
<sequence>MSPISLTPLELAMAAVLVLASAALSLRLALGIQRPLLVAAARMVVQLILVGLFLRQVFALTSPWVTGAVVALMIAAACHEVGSRQERRFQGAWRYGVGGVPVGIATLGIALLALATALRPDPWYDPRHAIPLAGIVLGTAMNSASLALNGVFTSVSHERAAIEARLALGADRYAAFRSIIRAAVRAGVLPVMNQMAAAGVITMPGIMTGQILAGMDPIESAKYQILLMFLLAGGGFAASAGSVYLAVWRLTDARDRLRLERLASRPRG</sequence>
<dbReference type="PANTHER" id="PTHR30028">
    <property type="entry name" value="UPF0014 INNER MEMBRANE PROTEIN YBBM-RELATED"/>
    <property type="match status" value="1"/>
</dbReference>
<organism evidence="7 8">
    <name type="scientific">Pigmentiphaga kullae</name>
    <dbReference type="NCBI Taxonomy" id="151784"/>
    <lineage>
        <taxon>Bacteria</taxon>
        <taxon>Pseudomonadati</taxon>
        <taxon>Pseudomonadota</taxon>
        <taxon>Betaproteobacteria</taxon>
        <taxon>Burkholderiales</taxon>
        <taxon>Alcaligenaceae</taxon>
        <taxon>Pigmentiphaga</taxon>
    </lineage>
</organism>
<dbReference type="Pfam" id="PF03649">
    <property type="entry name" value="UPF0014"/>
    <property type="match status" value="1"/>
</dbReference>
<keyword evidence="3 6" id="KW-0812">Transmembrane</keyword>
<dbReference type="PANTHER" id="PTHR30028:SF0">
    <property type="entry name" value="PROTEIN ALUMINUM SENSITIVE 3"/>
    <property type="match status" value="1"/>
</dbReference>
<feature type="transmembrane region" description="Helical" evidence="6">
    <location>
        <begin position="130"/>
        <end position="152"/>
    </location>
</feature>
<proteinExistence type="inferred from homology"/>
<comment type="subcellular location">
    <subcellularLocation>
        <location evidence="1">Membrane</location>
        <topology evidence="1">Multi-pass membrane protein</topology>
    </subcellularLocation>
</comment>
<evidence type="ECO:0000256" key="6">
    <source>
        <dbReference type="SAM" id="Phobius"/>
    </source>
</evidence>
<feature type="transmembrane region" description="Helical" evidence="6">
    <location>
        <begin position="195"/>
        <end position="213"/>
    </location>
</feature>
<evidence type="ECO:0000313" key="8">
    <source>
        <dbReference type="Proteomes" id="UP000292445"/>
    </source>
</evidence>
<keyword evidence="5 6" id="KW-0472">Membrane</keyword>
<accession>A0A4V2F330</accession>
<dbReference type="GO" id="GO:0005886">
    <property type="term" value="C:plasma membrane"/>
    <property type="evidence" value="ECO:0007669"/>
    <property type="project" value="TreeGrafter"/>
</dbReference>
<comment type="caution">
    <text evidence="7">The sequence shown here is derived from an EMBL/GenBank/DDBJ whole genome shotgun (WGS) entry which is preliminary data.</text>
</comment>
<name>A0A4V2F330_9BURK</name>
<comment type="similarity">
    <text evidence="2">Belongs to the UPF0014 family.</text>
</comment>
<protein>
    <submittedName>
        <fullName evidence="7">Putative ABC transport system permease protein</fullName>
    </submittedName>
</protein>
<keyword evidence="8" id="KW-1185">Reference proteome</keyword>
<dbReference type="AlphaFoldDB" id="A0A4V2F330"/>
<evidence type="ECO:0000256" key="2">
    <source>
        <dbReference type="ARBA" id="ARBA00005268"/>
    </source>
</evidence>
<feature type="transmembrane region" description="Helical" evidence="6">
    <location>
        <begin position="37"/>
        <end position="58"/>
    </location>
</feature>
<feature type="transmembrane region" description="Helical" evidence="6">
    <location>
        <begin position="225"/>
        <end position="248"/>
    </location>
</feature>
<evidence type="ECO:0000313" key="7">
    <source>
        <dbReference type="EMBL" id="RZS80964.1"/>
    </source>
</evidence>
<dbReference type="EMBL" id="SGXC01000002">
    <property type="protein sequence ID" value="RZS80964.1"/>
    <property type="molecule type" value="Genomic_DNA"/>
</dbReference>
<dbReference type="RefSeq" id="WP_130358564.1">
    <property type="nucleotide sequence ID" value="NZ_SGXC01000002.1"/>
</dbReference>
<evidence type="ECO:0000256" key="4">
    <source>
        <dbReference type="ARBA" id="ARBA00022989"/>
    </source>
</evidence>
<reference evidence="7 8" key="1">
    <citation type="submission" date="2019-02" db="EMBL/GenBank/DDBJ databases">
        <title>Genomic Encyclopedia of Type Strains, Phase IV (KMG-IV): sequencing the most valuable type-strain genomes for metagenomic binning, comparative biology and taxonomic classification.</title>
        <authorList>
            <person name="Goeker M."/>
        </authorList>
    </citation>
    <scope>NUCLEOTIDE SEQUENCE [LARGE SCALE GENOMIC DNA]</scope>
    <source>
        <strain evidence="7 8">K24</strain>
    </source>
</reference>
<evidence type="ECO:0000256" key="1">
    <source>
        <dbReference type="ARBA" id="ARBA00004141"/>
    </source>
</evidence>
<dbReference type="Proteomes" id="UP000292445">
    <property type="component" value="Unassembled WGS sequence"/>
</dbReference>
<keyword evidence="4 6" id="KW-1133">Transmembrane helix</keyword>
<evidence type="ECO:0000256" key="5">
    <source>
        <dbReference type="ARBA" id="ARBA00023136"/>
    </source>
</evidence>